<proteinExistence type="predicted"/>
<evidence type="ECO:0008006" key="3">
    <source>
        <dbReference type="Google" id="ProtNLM"/>
    </source>
</evidence>
<comment type="caution">
    <text evidence="1">The sequence shown here is derived from an EMBL/GenBank/DDBJ whole genome shotgun (WGS) entry which is preliminary data.</text>
</comment>
<sequence length="417" mass="43879">MDASPPLLVVGPVPGGLRLRALRPVPPGPLLAWCRGIEVGRLDLPAEVEAGAPIDLPIRRLPCVPLPAELRIAARSEGPELAAPWRIETPAMATGLLGPATPSLEDLRLEHGLLRGTGIERANGLLQPALHATINRDTLRAVQVETPVPLAEGGCAFRFALPLEPADLTGQGLSVTLHAAGNPAVLARFAWGPALPDAARLAELEMRLQRLEQAGDAALLAGQAVLDRQLRRQQERIDAFIEAAASLLLDRLAGDEPPAAALRRLVAATAPAEEEVEAAVEGDHVTLTPRDAAFDLGWHGPEEDAGGGFRWMTMEGLLRNPAPLRPVAAVTLEVVHLYGAPAPALEARFDAAPCLIALERRGPHHFAVRITPPGGPAPCRMLRLRALAGGCPAEDGVSGDDRALSVAIASAGFDYEG</sequence>
<reference evidence="1 2" key="1">
    <citation type="submission" date="2021-01" db="EMBL/GenBank/DDBJ databases">
        <title>Belnapia mucosa sp. nov. and Belnapia arida sp. nov., isolated from the Tabernas Desert (Almeria, Spain).</title>
        <authorList>
            <person name="Molina-Menor E."/>
            <person name="Vidal-Verdu A."/>
            <person name="Calonge A."/>
            <person name="Satari L."/>
            <person name="Pereto Magraner J."/>
            <person name="Porcar Miralles M."/>
        </authorList>
    </citation>
    <scope>NUCLEOTIDE SEQUENCE [LARGE SCALE GENOMIC DNA]</scope>
    <source>
        <strain evidence="1 2">T6</strain>
    </source>
</reference>
<dbReference type="RefSeq" id="WP_202826591.1">
    <property type="nucleotide sequence ID" value="NZ_JAEUXJ010000006.1"/>
</dbReference>
<keyword evidence="2" id="KW-1185">Reference proteome</keyword>
<evidence type="ECO:0000313" key="1">
    <source>
        <dbReference type="EMBL" id="MBL6456851.1"/>
    </source>
</evidence>
<gene>
    <name evidence="1" type="ORF">JMJ55_16050</name>
</gene>
<accession>A0ABS1V594</accession>
<protein>
    <recommendedName>
        <fullName evidence="3">DUF2169 domain-containing protein</fullName>
    </recommendedName>
</protein>
<name>A0ABS1V594_9PROT</name>
<organism evidence="1 2">
    <name type="scientific">Belnapia mucosa</name>
    <dbReference type="NCBI Taxonomy" id="2804532"/>
    <lineage>
        <taxon>Bacteria</taxon>
        <taxon>Pseudomonadati</taxon>
        <taxon>Pseudomonadota</taxon>
        <taxon>Alphaproteobacteria</taxon>
        <taxon>Acetobacterales</taxon>
        <taxon>Roseomonadaceae</taxon>
        <taxon>Belnapia</taxon>
    </lineage>
</organism>
<dbReference type="EMBL" id="JAEUXJ010000006">
    <property type="protein sequence ID" value="MBL6456851.1"/>
    <property type="molecule type" value="Genomic_DNA"/>
</dbReference>
<dbReference type="Proteomes" id="UP000606490">
    <property type="component" value="Unassembled WGS sequence"/>
</dbReference>
<evidence type="ECO:0000313" key="2">
    <source>
        <dbReference type="Proteomes" id="UP000606490"/>
    </source>
</evidence>